<protein>
    <submittedName>
        <fullName evidence="1">Uncharacterized protein</fullName>
    </submittedName>
</protein>
<name>A0ABT0NMN4_9ACTN</name>
<dbReference type="EMBL" id="JAMCCK010000006">
    <property type="protein sequence ID" value="MCL3992616.1"/>
    <property type="molecule type" value="Genomic_DNA"/>
</dbReference>
<keyword evidence="2" id="KW-1185">Reference proteome</keyword>
<organism evidence="1 2">
    <name type="scientific">Streptomyces lavenduligriseus</name>
    <dbReference type="NCBI Taxonomy" id="67315"/>
    <lineage>
        <taxon>Bacteria</taxon>
        <taxon>Bacillati</taxon>
        <taxon>Actinomycetota</taxon>
        <taxon>Actinomycetes</taxon>
        <taxon>Kitasatosporales</taxon>
        <taxon>Streptomycetaceae</taxon>
        <taxon>Streptomyces</taxon>
    </lineage>
</organism>
<evidence type="ECO:0000313" key="2">
    <source>
        <dbReference type="Proteomes" id="UP001202052"/>
    </source>
</evidence>
<proteinExistence type="predicted"/>
<dbReference type="RefSeq" id="WP_249457140.1">
    <property type="nucleotide sequence ID" value="NZ_JAMCCK010000006.1"/>
</dbReference>
<reference evidence="1 2" key="1">
    <citation type="submission" date="2022-05" db="EMBL/GenBank/DDBJ databases">
        <title>Genome Resource of Streptomyces lavenduligriseus GA1-1, a Strain with Broad-Spectrum Antifungal Activity against Phytopathogenic Fungi.</title>
        <authorList>
            <person name="Qi D."/>
        </authorList>
    </citation>
    <scope>NUCLEOTIDE SEQUENCE [LARGE SCALE GENOMIC DNA]</scope>
    <source>
        <strain evidence="1 2">GA1-1</strain>
    </source>
</reference>
<accession>A0ABT0NMN4</accession>
<evidence type="ECO:0000313" key="1">
    <source>
        <dbReference type="EMBL" id="MCL3992616.1"/>
    </source>
</evidence>
<dbReference type="Proteomes" id="UP001202052">
    <property type="component" value="Unassembled WGS sequence"/>
</dbReference>
<gene>
    <name evidence="1" type="ORF">M4438_03565</name>
</gene>
<sequence>MSADDHTAPRAGAFTGEPDTDLLGRPLRLRDRELLHAYRILRDLASDPQSEPCAAANTRAALAHLAVAVTDLGLAYEHLVDLGV</sequence>
<comment type="caution">
    <text evidence="1">The sequence shown here is derived from an EMBL/GenBank/DDBJ whole genome shotgun (WGS) entry which is preliminary data.</text>
</comment>